<accession>A0A7S3NXU7</accession>
<organism evidence="1">
    <name type="scientific">Euplotes crassus</name>
    <dbReference type="NCBI Taxonomy" id="5936"/>
    <lineage>
        <taxon>Eukaryota</taxon>
        <taxon>Sar</taxon>
        <taxon>Alveolata</taxon>
        <taxon>Ciliophora</taxon>
        <taxon>Intramacronucleata</taxon>
        <taxon>Spirotrichea</taxon>
        <taxon>Hypotrichia</taxon>
        <taxon>Euplotida</taxon>
        <taxon>Euplotidae</taxon>
        <taxon>Moneuplotes</taxon>
    </lineage>
</organism>
<protein>
    <submittedName>
        <fullName evidence="1">Uncharacterized protein</fullName>
    </submittedName>
</protein>
<reference evidence="1" key="1">
    <citation type="submission" date="2021-01" db="EMBL/GenBank/DDBJ databases">
        <authorList>
            <person name="Corre E."/>
            <person name="Pelletier E."/>
            <person name="Niang G."/>
            <person name="Scheremetjew M."/>
            <person name="Finn R."/>
            <person name="Kale V."/>
            <person name="Holt S."/>
            <person name="Cochrane G."/>
            <person name="Meng A."/>
            <person name="Brown T."/>
            <person name="Cohen L."/>
        </authorList>
    </citation>
    <scope>NUCLEOTIDE SEQUENCE</scope>
    <source>
        <strain evidence="1">CT5</strain>
    </source>
</reference>
<dbReference type="EMBL" id="HBIK01023652">
    <property type="protein sequence ID" value="CAE0386026.1"/>
    <property type="molecule type" value="Transcribed_RNA"/>
</dbReference>
<proteinExistence type="predicted"/>
<sequence length="137" mass="16255">MINMNMNTTNDATSQIEEKSVRLSAHMPGNMMRNPMDNYEIQQELKRHTSQNRRIDNNIDDKESKLLKQKMSQLYSKIIQRNYEIDAVKYANKKLDKRISYYRQKALKMSKALKTLSDEHSMLKQKEMNLIIEKALN</sequence>
<evidence type="ECO:0000313" key="1">
    <source>
        <dbReference type="EMBL" id="CAE0386026.1"/>
    </source>
</evidence>
<name>A0A7S3NXU7_EUPCR</name>
<gene>
    <name evidence="1" type="ORF">ECRA1380_LOCUS10990</name>
</gene>
<dbReference type="AlphaFoldDB" id="A0A7S3NXU7"/>